<feature type="transmembrane region" description="Helical" evidence="2">
    <location>
        <begin position="216"/>
        <end position="233"/>
    </location>
</feature>
<keyword evidence="5" id="KW-1185">Reference proteome</keyword>
<keyword evidence="4" id="KW-0645">Protease</keyword>
<evidence type="ECO:0000313" key="4">
    <source>
        <dbReference type="EMBL" id="EMA48056.1"/>
    </source>
</evidence>
<feature type="transmembrane region" description="Helical" evidence="2">
    <location>
        <begin position="190"/>
        <end position="210"/>
    </location>
</feature>
<feature type="domain" description="CAAX prenyl protease 2/Lysostaphin resistance protein A-like" evidence="3">
    <location>
        <begin position="156"/>
        <end position="247"/>
    </location>
</feature>
<dbReference type="OrthoDB" id="383720at2157"/>
<organism evidence="4 5">
    <name type="scientific">Halococcus salifodinae DSM 8989</name>
    <dbReference type="NCBI Taxonomy" id="1227456"/>
    <lineage>
        <taxon>Archaea</taxon>
        <taxon>Methanobacteriati</taxon>
        <taxon>Methanobacteriota</taxon>
        <taxon>Stenosarchaea group</taxon>
        <taxon>Halobacteria</taxon>
        <taxon>Halobacteriales</taxon>
        <taxon>Halococcaceae</taxon>
        <taxon>Halococcus</taxon>
    </lineage>
</organism>
<keyword evidence="2" id="KW-1133">Transmembrane helix</keyword>
<dbReference type="EMBL" id="AOME01000105">
    <property type="protein sequence ID" value="EMA48056.1"/>
    <property type="molecule type" value="Genomic_DNA"/>
</dbReference>
<proteinExistence type="predicted"/>
<dbReference type="GO" id="GO:0080120">
    <property type="term" value="P:CAAX-box protein maturation"/>
    <property type="evidence" value="ECO:0007669"/>
    <property type="project" value="UniProtKB-ARBA"/>
</dbReference>
<dbReference type="GO" id="GO:0004175">
    <property type="term" value="F:endopeptidase activity"/>
    <property type="evidence" value="ECO:0007669"/>
    <property type="project" value="UniProtKB-ARBA"/>
</dbReference>
<dbReference type="PANTHER" id="PTHR39430">
    <property type="entry name" value="MEMBRANE-ASSOCIATED PROTEASE-RELATED"/>
    <property type="match status" value="1"/>
</dbReference>
<dbReference type="AlphaFoldDB" id="M0MR25"/>
<dbReference type="PATRIC" id="fig|1227456.3.peg.4096"/>
<keyword evidence="2" id="KW-0472">Membrane</keyword>
<evidence type="ECO:0000256" key="2">
    <source>
        <dbReference type="SAM" id="Phobius"/>
    </source>
</evidence>
<reference evidence="4 5" key="1">
    <citation type="journal article" date="2014" name="PLoS Genet.">
        <title>Phylogenetically driven sequencing of extremely halophilic archaea reveals strategies for static and dynamic osmo-response.</title>
        <authorList>
            <person name="Becker E.A."/>
            <person name="Seitzer P.M."/>
            <person name="Tritt A."/>
            <person name="Larsen D."/>
            <person name="Krusor M."/>
            <person name="Yao A.I."/>
            <person name="Wu D."/>
            <person name="Madern D."/>
            <person name="Eisen J.A."/>
            <person name="Darling A.E."/>
            <person name="Facciotti M.T."/>
        </authorList>
    </citation>
    <scope>NUCLEOTIDE SEQUENCE [LARGE SCALE GENOMIC DNA]</scope>
    <source>
        <strain evidence="4 5">DSM 8989</strain>
    </source>
</reference>
<keyword evidence="4" id="KW-0378">Hydrolase</keyword>
<dbReference type="PANTHER" id="PTHR39430:SF1">
    <property type="entry name" value="PROTEASE"/>
    <property type="match status" value="1"/>
</dbReference>
<name>M0MR25_9EURY</name>
<evidence type="ECO:0000256" key="1">
    <source>
        <dbReference type="SAM" id="MobiDB-lite"/>
    </source>
</evidence>
<dbReference type="STRING" id="1227456.C450_20301"/>
<dbReference type="InterPro" id="IPR003675">
    <property type="entry name" value="Rce1/LyrA-like_dom"/>
</dbReference>
<dbReference type="Pfam" id="PF02517">
    <property type="entry name" value="Rce1-like"/>
    <property type="match status" value="1"/>
</dbReference>
<feature type="transmembrane region" description="Helical" evidence="2">
    <location>
        <begin position="117"/>
        <end position="140"/>
    </location>
</feature>
<protein>
    <submittedName>
        <fullName evidence="4">Caax amino protease</fullName>
    </submittedName>
</protein>
<feature type="transmembrane region" description="Helical" evidence="2">
    <location>
        <begin position="73"/>
        <end position="97"/>
    </location>
</feature>
<accession>M0MR25</accession>
<dbReference type="Proteomes" id="UP000011625">
    <property type="component" value="Unassembled WGS sequence"/>
</dbReference>
<evidence type="ECO:0000259" key="3">
    <source>
        <dbReference type="Pfam" id="PF02517"/>
    </source>
</evidence>
<feature type="transmembrane region" description="Helical" evidence="2">
    <location>
        <begin position="272"/>
        <end position="291"/>
    </location>
</feature>
<feature type="region of interest" description="Disordered" evidence="1">
    <location>
        <begin position="12"/>
        <end position="32"/>
    </location>
</feature>
<feature type="compositionally biased region" description="Polar residues" evidence="1">
    <location>
        <begin position="23"/>
        <end position="32"/>
    </location>
</feature>
<comment type="caution">
    <text evidence="4">The sequence shown here is derived from an EMBL/GenBank/DDBJ whole genome shotgun (WGS) entry which is preliminary data.</text>
</comment>
<dbReference type="GO" id="GO:0006508">
    <property type="term" value="P:proteolysis"/>
    <property type="evidence" value="ECO:0007669"/>
    <property type="project" value="UniProtKB-KW"/>
</dbReference>
<keyword evidence="2" id="KW-0812">Transmembrane</keyword>
<evidence type="ECO:0000313" key="5">
    <source>
        <dbReference type="Proteomes" id="UP000011625"/>
    </source>
</evidence>
<dbReference type="RefSeq" id="WP_005046859.1">
    <property type="nucleotide sequence ID" value="NZ_AOME01000105.1"/>
</dbReference>
<gene>
    <name evidence="4" type="ORF">C450_20301</name>
</gene>
<feature type="transmembrane region" description="Helical" evidence="2">
    <location>
        <begin position="40"/>
        <end position="61"/>
    </location>
</feature>
<sequence length="305" mass="33412">MDKAILESGIGTAMTDSGDERSAGTNGNNSRSATNRQLALFWRIAVVLVSVTLIWLFVVYVGRTFFGPGYDRLGHVVSAVLTSVLVVPVVVLARRFLDQRPWAGLRLPSLRRGWRSLLLGMGCYVIPATIGLVMVLVLGWVEITVDTSFGEVVPLLLSLMGLVFLSEALPEELVFRGYIYHNLNTALPRWAAVGGQAVLFALWGVAIGAAPTIDRVVFLFGMALILGMIRAITDDVWACIGFHLAFQTTQQFLAPHWSGDQFIVSSPQMLEGVAFGLVPFVLAVLTLEILVQKNTDWRETHPDES</sequence>